<dbReference type="InterPro" id="IPR025500">
    <property type="entry name" value="DUF4390"/>
</dbReference>
<evidence type="ECO:0000313" key="1">
    <source>
        <dbReference type="EMBL" id="PZN84806.1"/>
    </source>
</evidence>
<reference evidence="1 2" key="1">
    <citation type="journal article" date="2018" name="Aquat. Microb. Ecol.">
        <title>Gammaproteobacterial methanotrophs dominate.</title>
        <authorList>
            <person name="Rissanen A.J."/>
            <person name="Saarenheimo J."/>
            <person name="Tiirola M."/>
            <person name="Peura S."/>
            <person name="Aalto S.L."/>
            <person name="Karvinen A."/>
            <person name="Nykanen H."/>
        </authorList>
    </citation>
    <scope>NUCLEOTIDE SEQUENCE [LARGE SCALE GENOMIC DNA]</scope>
    <source>
        <strain evidence="1">AMbin10</strain>
    </source>
</reference>
<gene>
    <name evidence="1" type="ORF">DM484_02270</name>
</gene>
<comment type="caution">
    <text evidence="1">The sequence shown here is derived from an EMBL/GenBank/DDBJ whole genome shotgun (WGS) entry which is preliminary data.</text>
</comment>
<sequence>MVLSALLMPLVSTWVNADGYGFNIQRAELLLDESGQMYTLDADIDYRFSEPAIDALRNGVPLDLVLHLIIKQESGWWWRKTLLDEKFSYRIDYHSLSKFYQIIYDNSTPPRNFVSFNALLETMGSIRGMPVMQSALLKQGERYGAILTVGLDIESLPLPLRPVAYISPAWHLSSPQYKWTFVN</sequence>
<accession>A0A2W4RR37</accession>
<dbReference type="Pfam" id="PF14334">
    <property type="entry name" value="DUF4390"/>
    <property type="match status" value="1"/>
</dbReference>
<dbReference type="EMBL" id="QJPH01000143">
    <property type="protein sequence ID" value="PZN84806.1"/>
    <property type="molecule type" value="Genomic_DNA"/>
</dbReference>
<evidence type="ECO:0000313" key="2">
    <source>
        <dbReference type="Proteomes" id="UP000249396"/>
    </source>
</evidence>
<dbReference type="Proteomes" id="UP000249396">
    <property type="component" value="Unassembled WGS sequence"/>
</dbReference>
<organism evidence="1 2">
    <name type="scientific">Candidatus Methylumidiphilus alinenensis</name>
    <dbReference type="NCBI Taxonomy" id="2202197"/>
    <lineage>
        <taxon>Bacteria</taxon>
        <taxon>Pseudomonadati</taxon>
        <taxon>Pseudomonadota</taxon>
        <taxon>Gammaproteobacteria</taxon>
        <taxon>Methylococcales</taxon>
        <taxon>Candidatus Methylumidiphilus</taxon>
    </lineage>
</organism>
<protein>
    <submittedName>
        <fullName evidence="1">DUF4390 domain-containing protein</fullName>
    </submittedName>
</protein>
<proteinExistence type="predicted"/>
<dbReference type="AlphaFoldDB" id="A0A2W4RR37"/>
<name>A0A2W4RR37_9GAMM</name>